<evidence type="ECO:0000256" key="1">
    <source>
        <dbReference type="SAM" id="MobiDB-lite"/>
    </source>
</evidence>
<accession>A0A2J6TB15</accession>
<reference evidence="2 3" key="1">
    <citation type="submission" date="2016-04" db="EMBL/GenBank/DDBJ databases">
        <title>A degradative enzymes factory behind the ericoid mycorrhizal symbiosis.</title>
        <authorList>
            <consortium name="DOE Joint Genome Institute"/>
            <person name="Martino E."/>
            <person name="Morin E."/>
            <person name="Grelet G."/>
            <person name="Kuo A."/>
            <person name="Kohler A."/>
            <person name="Daghino S."/>
            <person name="Barry K."/>
            <person name="Choi C."/>
            <person name="Cichocki N."/>
            <person name="Clum A."/>
            <person name="Copeland A."/>
            <person name="Hainaut M."/>
            <person name="Haridas S."/>
            <person name="Labutti K."/>
            <person name="Lindquist E."/>
            <person name="Lipzen A."/>
            <person name="Khouja H.-R."/>
            <person name="Murat C."/>
            <person name="Ohm R."/>
            <person name="Olson A."/>
            <person name="Spatafora J."/>
            <person name="Veneault-Fourrey C."/>
            <person name="Henrissat B."/>
            <person name="Grigoriev I."/>
            <person name="Martin F."/>
            <person name="Perotto S."/>
        </authorList>
    </citation>
    <scope>NUCLEOTIDE SEQUENCE [LARGE SCALE GENOMIC DNA]</scope>
    <source>
        <strain evidence="2 3">E</strain>
    </source>
</reference>
<dbReference type="OrthoDB" id="3562829at2759"/>
<protein>
    <submittedName>
        <fullName evidence="2">Uncharacterized protein</fullName>
    </submittedName>
</protein>
<gene>
    <name evidence="2" type="ORF">K444DRAFT_629618</name>
</gene>
<feature type="region of interest" description="Disordered" evidence="1">
    <location>
        <begin position="137"/>
        <end position="221"/>
    </location>
</feature>
<organism evidence="2 3">
    <name type="scientific">Hyaloscypha bicolor E</name>
    <dbReference type="NCBI Taxonomy" id="1095630"/>
    <lineage>
        <taxon>Eukaryota</taxon>
        <taxon>Fungi</taxon>
        <taxon>Dikarya</taxon>
        <taxon>Ascomycota</taxon>
        <taxon>Pezizomycotina</taxon>
        <taxon>Leotiomycetes</taxon>
        <taxon>Helotiales</taxon>
        <taxon>Hyaloscyphaceae</taxon>
        <taxon>Hyaloscypha</taxon>
        <taxon>Hyaloscypha bicolor</taxon>
    </lineage>
</organism>
<name>A0A2J6TB15_9HELO</name>
<proteinExistence type="predicted"/>
<feature type="compositionally biased region" description="Basic and acidic residues" evidence="1">
    <location>
        <begin position="161"/>
        <end position="179"/>
    </location>
</feature>
<evidence type="ECO:0000313" key="3">
    <source>
        <dbReference type="Proteomes" id="UP000235371"/>
    </source>
</evidence>
<dbReference type="RefSeq" id="XP_024737120.1">
    <property type="nucleotide sequence ID" value="XM_024883084.1"/>
</dbReference>
<keyword evidence="3" id="KW-1185">Reference proteome</keyword>
<dbReference type="GeneID" id="36591161"/>
<dbReference type="InParanoid" id="A0A2J6TB15"/>
<dbReference type="AlphaFoldDB" id="A0A2J6TB15"/>
<feature type="compositionally biased region" description="Basic residues" evidence="1">
    <location>
        <begin position="194"/>
        <end position="206"/>
    </location>
</feature>
<evidence type="ECO:0000313" key="2">
    <source>
        <dbReference type="EMBL" id="PMD60216.1"/>
    </source>
</evidence>
<sequence length="221" mass="24440">MSQPDLPRSTWDFLHDFYLRVESADGYARRLEHNVEEAKDLASRFYHALTQCEASLAASWETINQERLDHRASQEALTFERERHNETMELLEQVFREAVRSGEIADSLSSQVATMQAASNSGVIQVFPQAMASEKASLGKESSIPSEASPETCASRSSRPKHSDQDERQLVAHPLHDAETQSSIAGSAIEGAGGHKRSKATKKRTSRPAAKECRLTLSGKS</sequence>
<dbReference type="Proteomes" id="UP000235371">
    <property type="component" value="Unassembled WGS sequence"/>
</dbReference>
<dbReference type="EMBL" id="KZ613791">
    <property type="protein sequence ID" value="PMD60216.1"/>
    <property type="molecule type" value="Genomic_DNA"/>
</dbReference>